<name>A0A0A9BJG0_ARUDO</name>
<reference evidence="1" key="2">
    <citation type="journal article" date="2015" name="Data Brief">
        <title>Shoot transcriptome of the giant reed, Arundo donax.</title>
        <authorList>
            <person name="Barrero R.A."/>
            <person name="Guerrero F.D."/>
            <person name="Moolhuijzen P."/>
            <person name="Goolsby J.A."/>
            <person name="Tidwell J."/>
            <person name="Bellgard S.E."/>
            <person name="Bellgard M.I."/>
        </authorList>
    </citation>
    <scope>NUCLEOTIDE SEQUENCE</scope>
    <source>
        <tissue evidence="1">Shoot tissue taken approximately 20 cm above the soil surface</tissue>
    </source>
</reference>
<sequence>MSLIGESWVVTLFT</sequence>
<proteinExistence type="predicted"/>
<evidence type="ECO:0000313" key="1">
    <source>
        <dbReference type="EMBL" id="JAD64079.1"/>
    </source>
</evidence>
<organism evidence="1">
    <name type="scientific">Arundo donax</name>
    <name type="common">Giant reed</name>
    <name type="synonym">Donax arundinaceus</name>
    <dbReference type="NCBI Taxonomy" id="35708"/>
    <lineage>
        <taxon>Eukaryota</taxon>
        <taxon>Viridiplantae</taxon>
        <taxon>Streptophyta</taxon>
        <taxon>Embryophyta</taxon>
        <taxon>Tracheophyta</taxon>
        <taxon>Spermatophyta</taxon>
        <taxon>Magnoliopsida</taxon>
        <taxon>Liliopsida</taxon>
        <taxon>Poales</taxon>
        <taxon>Poaceae</taxon>
        <taxon>PACMAD clade</taxon>
        <taxon>Arundinoideae</taxon>
        <taxon>Arundineae</taxon>
        <taxon>Arundo</taxon>
    </lineage>
</organism>
<reference evidence="1" key="1">
    <citation type="submission" date="2014-09" db="EMBL/GenBank/DDBJ databases">
        <authorList>
            <person name="Magalhaes I.L.F."/>
            <person name="Oliveira U."/>
            <person name="Santos F.R."/>
            <person name="Vidigal T.H.D.A."/>
            <person name="Brescovit A.D."/>
            <person name="Santos A.J."/>
        </authorList>
    </citation>
    <scope>NUCLEOTIDE SEQUENCE</scope>
    <source>
        <tissue evidence="1">Shoot tissue taken approximately 20 cm above the soil surface</tissue>
    </source>
</reference>
<dbReference type="EMBL" id="GBRH01233816">
    <property type="protein sequence ID" value="JAD64079.1"/>
    <property type="molecule type" value="Transcribed_RNA"/>
</dbReference>
<protein>
    <submittedName>
        <fullName evidence="1">Uncharacterized protein</fullName>
    </submittedName>
</protein>
<accession>A0A0A9BJG0</accession>